<organism evidence="5 6">
    <name type="scientific">Mucilaginibacter aquariorum</name>
    <dbReference type="NCBI Taxonomy" id="2967225"/>
    <lineage>
        <taxon>Bacteria</taxon>
        <taxon>Pseudomonadati</taxon>
        <taxon>Bacteroidota</taxon>
        <taxon>Sphingobacteriia</taxon>
        <taxon>Sphingobacteriales</taxon>
        <taxon>Sphingobacteriaceae</taxon>
        <taxon>Mucilaginibacter</taxon>
    </lineage>
</organism>
<dbReference type="RefSeq" id="WP_256538806.1">
    <property type="nucleotide sequence ID" value="NZ_JANHOH010000002.1"/>
</dbReference>
<dbReference type="CDD" id="cd00383">
    <property type="entry name" value="trans_reg_C"/>
    <property type="match status" value="1"/>
</dbReference>
<keyword evidence="1 2" id="KW-0238">DNA-binding</keyword>
<sequence>MSCSQNVLSVSGKGKYFVGSTLLLFTAAICAAFSMTGGDDFAIARREMLLRKIGHELLLQSGDSTSRVLPVKKITENEYQIRFENELTFQADSLVSITQRLLGKDLLASDYVVNVLNSGSPGVAYGYAISKYKKDDIVACKGRRQPRAHYMVNIKFKPAGINALKSEYLLGSLPFLAFVGFLFFRSGEMRRPFCGLGKDADMITLGSVLFDVKEGRLTVNGTTTDLTGTETRVMRIFALSPNETIERSRLQKEIWEDEGIIVGRSLDMFISKLRKKLEPDPGIKIVVIRGRGYKLETTFA</sequence>
<name>A0ABT1T1X1_9SPHI</name>
<feature type="transmembrane region" description="Helical" evidence="3">
    <location>
        <begin position="16"/>
        <end position="38"/>
    </location>
</feature>
<feature type="DNA-binding region" description="OmpR/PhoB-type" evidence="2">
    <location>
        <begin position="200"/>
        <end position="297"/>
    </location>
</feature>
<evidence type="ECO:0000313" key="6">
    <source>
        <dbReference type="Proteomes" id="UP001204376"/>
    </source>
</evidence>
<proteinExistence type="predicted"/>
<keyword evidence="3" id="KW-1133">Transmembrane helix</keyword>
<dbReference type="InterPro" id="IPR016032">
    <property type="entry name" value="Sig_transdc_resp-reg_C-effctor"/>
</dbReference>
<dbReference type="PROSITE" id="PS51755">
    <property type="entry name" value="OMPR_PHOB"/>
    <property type="match status" value="1"/>
</dbReference>
<keyword evidence="3" id="KW-0812">Transmembrane</keyword>
<evidence type="ECO:0000313" key="5">
    <source>
        <dbReference type="EMBL" id="MCQ6958608.1"/>
    </source>
</evidence>
<evidence type="ECO:0000256" key="2">
    <source>
        <dbReference type="PROSITE-ProRule" id="PRU01091"/>
    </source>
</evidence>
<evidence type="ECO:0000259" key="4">
    <source>
        <dbReference type="PROSITE" id="PS51755"/>
    </source>
</evidence>
<gene>
    <name evidence="5" type="ORF">NPE20_11580</name>
</gene>
<dbReference type="InterPro" id="IPR001867">
    <property type="entry name" value="OmpR/PhoB-type_DNA-bd"/>
</dbReference>
<dbReference type="Proteomes" id="UP001204376">
    <property type="component" value="Unassembled WGS sequence"/>
</dbReference>
<reference evidence="5 6" key="1">
    <citation type="submission" date="2022-07" db="EMBL/GenBank/DDBJ databases">
        <title>Mucilaginibacter sp. JC4.</title>
        <authorList>
            <person name="Le V."/>
            <person name="Ko S.-R."/>
            <person name="Ahn C.-Y."/>
            <person name="Oh H.-M."/>
        </authorList>
    </citation>
    <scope>NUCLEOTIDE SEQUENCE [LARGE SCALE GENOMIC DNA]</scope>
    <source>
        <strain evidence="5 6">JC4</strain>
    </source>
</reference>
<keyword evidence="3" id="KW-0472">Membrane</keyword>
<keyword evidence="6" id="KW-1185">Reference proteome</keyword>
<dbReference type="InterPro" id="IPR036388">
    <property type="entry name" value="WH-like_DNA-bd_sf"/>
</dbReference>
<dbReference type="EMBL" id="JANHOH010000002">
    <property type="protein sequence ID" value="MCQ6958608.1"/>
    <property type="molecule type" value="Genomic_DNA"/>
</dbReference>
<dbReference type="SUPFAM" id="SSF46894">
    <property type="entry name" value="C-terminal effector domain of the bipartite response regulators"/>
    <property type="match status" value="1"/>
</dbReference>
<dbReference type="Gene3D" id="1.10.10.10">
    <property type="entry name" value="Winged helix-like DNA-binding domain superfamily/Winged helix DNA-binding domain"/>
    <property type="match status" value="1"/>
</dbReference>
<dbReference type="Pfam" id="PF00486">
    <property type="entry name" value="Trans_reg_C"/>
    <property type="match status" value="1"/>
</dbReference>
<protein>
    <submittedName>
        <fullName evidence="5">Helix-turn-helix domain-containing protein</fullName>
    </submittedName>
</protein>
<dbReference type="SMART" id="SM00862">
    <property type="entry name" value="Trans_reg_C"/>
    <property type="match status" value="1"/>
</dbReference>
<evidence type="ECO:0000256" key="1">
    <source>
        <dbReference type="ARBA" id="ARBA00023125"/>
    </source>
</evidence>
<feature type="domain" description="OmpR/PhoB-type" evidence="4">
    <location>
        <begin position="200"/>
        <end position="297"/>
    </location>
</feature>
<accession>A0ABT1T1X1</accession>
<comment type="caution">
    <text evidence="5">The sequence shown here is derived from an EMBL/GenBank/DDBJ whole genome shotgun (WGS) entry which is preliminary data.</text>
</comment>
<evidence type="ECO:0000256" key="3">
    <source>
        <dbReference type="SAM" id="Phobius"/>
    </source>
</evidence>